<evidence type="ECO:0000259" key="1">
    <source>
        <dbReference type="PROSITE" id="PS52002"/>
    </source>
</evidence>
<dbReference type="InterPro" id="IPR010920">
    <property type="entry name" value="LSM_dom_sf"/>
</dbReference>
<dbReference type="GO" id="GO:0046540">
    <property type="term" value="C:U4/U6 x U5 tri-snRNP complex"/>
    <property type="evidence" value="ECO:0007669"/>
    <property type="project" value="TreeGrafter"/>
</dbReference>
<dbReference type="GO" id="GO:0005737">
    <property type="term" value="C:cytoplasm"/>
    <property type="evidence" value="ECO:0007669"/>
    <property type="project" value="TreeGrafter"/>
</dbReference>
<dbReference type="GO" id="GO:0005686">
    <property type="term" value="C:U2 snRNP"/>
    <property type="evidence" value="ECO:0007669"/>
    <property type="project" value="TreeGrafter"/>
</dbReference>
<accession>A0A3M0J4F1</accession>
<proteinExistence type="predicted"/>
<dbReference type="SUPFAM" id="SSF50182">
    <property type="entry name" value="Sm-like ribonucleoproteins"/>
    <property type="match status" value="1"/>
</dbReference>
<dbReference type="GO" id="GO:0003723">
    <property type="term" value="F:RNA binding"/>
    <property type="evidence" value="ECO:0007669"/>
    <property type="project" value="InterPro"/>
</dbReference>
<dbReference type="CDD" id="cd01717">
    <property type="entry name" value="Sm_B"/>
    <property type="match status" value="1"/>
</dbReference>
<dbReference type="Gene3D" id="2.30.30.100">
    <property type="match status" value="1"/>
</dbReference>
<dbReference type="GO" id="GO:0005685">
    <property type="term" value="C:U1 snRNP"/>
    <property type="evidence" value="ECO:0007669"/>
    <property type="project" value="TreeGrafter"/>
</dbReference>
<dbReference type="Pfam" id="PF01423">
    <property type="entry name" value="LSM"/>
    <property type="match status" value="1"/>
</dbReference>
<dbReference type="InterPro" id="IPR050914">
    <property type="entry name" value="snRNP_SmB/NAA38-like"/>
</dbReference>
<dbReference type="PANTHER" id="PTHR10701">
    <property type="entry name" value="SMALL NUCLEAR RIBONUCLEOPROTEIN-ASSOCIATED PROTEIN B AND N"/>
    <property type="match status" value="1"/>
</dbReference>
<dbReference type="GO" id="GO:0005687">
    <property type="term" value="C:U4 snRNP"/>
    <property type="evidence" value="ECO:0007669"/>
    <property type="project" value="TreeGrafter"/>
</dbReference>
<dbReference type="InterPro" id="IPR001163">
    <property type="entry name" value="Sm_dom_euk/arc"/>
</dbReference>
<name>A0A3M0J4F1_HIRRU</name>
<reference evidence="2 3" key="1">
    <citation type="submission" date="2018-07" db="EMBL/GenBank/DDBJ databases">
        <title>A high quality draft genome assembly of the barn swallow (H. rustica rustica).</title>
        <authorList>
            <person name="Formenti G."/>
            <person name="Chiara M."/>
            <person name="Poveda L."/>
            <person name="Francoijs K.-J."/>
            <person name="Bonisoli-Alquati A."/>
            <person name="Canova L."/>
            <person name="Gianfranceschi L."/>
            <person name="Horner D.S."/>
            <person name="Saino N."/>
        </authorList>
    </citation>
    <scope>NUCLEOTIDE SEQUENCE [LARGE SCALE GENOMIC DNA]</scope>
    <source>
        <strain evidence="2">Chelidonia</strain>
        <tissue evidence="2">Blood</tissue>
    </source>
</reference>
<comment type="caution">
    <text evidence="2">The sequence shown here is derived from an EMBL/GenBank/DDBJ whole genome shotgun (WGS) entry which is preliminary data.</text>
</comment>
<protein>
    <recommendedName>
        <fullName evidence="1">Sm domain-containing protein</fullName>
    </recommendedName>
</protein>
<dbReference type="GO" id="GO:0070990">
    <property type="term" value="F:snRNP binding"/>
    <property type="evidence" value="ECO:0007669"/>
    <property type="project" value="TreeGrafter"/>
</dbReference>
<sequence>MLQHIDYRMRCILQDGRVFIGTFKAFDKHMNLILCDCDEFRKIKLELPGYPSLELLEDLVLGEQQGEEYQLVLPCHKLQQD</sequence>
<dbReference type="SMART" id="SM00651">
    <property type="entry name" value="Sm"/>
    <property type="match status" value="1"/>
</dbReference>
<evidence type="ECO:0000313" key="3">
    <source>
        <dbReference type="Proteomes" id="UP000269221"/>
    </source>
</evidence>
<dbReference type="GO" id="GO:0000398">
    <property type="term" value="P:mRNA splicing, via spliceosome"/>
    <property type="evidence" value="ECO:0007669"/>
    <property type="project" value="TreeGrafter"/>
</dbReference>
<dbReference type="OrthoDB" id="2020720at2759"/>
<gene>
    <name evidence="2" type="ORF">DUI87_27797</name>
</gene>
<dbReference type="InterPro" id="IPR047575">
    <property type="entry name" value="Sm"/>
</dbReference>
<dbReference type="GO" id="GO:0071013">
    <property type="term" value="C:catalytic step 2 spliceosome"/>
    <property type="evidence" value="ECO:0007669"/>
    <property type="project" value="TreeGrafter"/>
</dbReference>
<dbReference type="STRING" id="333673.A0A3M0J4F1"/>
<feature type="domain" description="Sm" evidence="1">
    <location>
        <begin position="1"/>
        <end position="59"/>
    </location>
</feature>
<evidence type="ECO:0000313" key="2">
    <source>
        <dbReference type="EMBL" id="RMB95685.1"/>
    </source>
</evidence>
<keyword evidence="3" id="KW-1185">Reference proteome</keyword>
<organism evidence="2 3">
    <name type="scientific">Hirundo rustica rustica</name>
    <dbReference type="NCBI Taxonomy" id="333673"/>
    <lineage>
        <taxon>Eukaryota</taxon>
        <taxon>Metazoa</taxon>
        <taxon>Chordata</taxon>
        <taxon>Craniata</taxon>
        <taxon>Vertebrata</taxon>
        <taxon>Euteleostomi</taxon>
        <taxon>Archelosauria</taxon>
        <taxon>Archosauria</taxon>
        <taxon>Dinosauria</taxon>
        <taxon>Saurischia</taxon>
        <taxon>Theropoda</taxon>
        <taxon>Coelurosauria</taxon>
        <taxon>Aves</taxon>
        <taxon>Neognathae</taxon>
        <taxon>Neoaves</taxon>
        <taxon>Telluraves</taxon>
        <taxon>Australaves</taxon>
        <taxon>Passeriformes</taxon>
        <taxon>Sylvioidea</taxon>
        <taxon>Hirundinidae</taxon>
        <taxon>Hirundo</taxon>
    </lineage>
</organism>
<dbReference type="EMBL" id="QRBI01000184">
    <property type="protein sequence ID" value="RMB95685.1"/>
    <property type="molecule type" value="Genomic_DNA"/>
</dbReference>
<dbReference type="PROSITE" id="PS52002">
    <property type="entry name" value="SM"/>
    <property type="match status" value="1"/>
</dbReference>
<dbReference type="PANTHER" id="PTHR10701:SF24">
    <property type="entry name" value="SMALL NUCLEAR RIBONUCLEOPROTEIN-ASSOCIATED PROTEIN N"/>
    <property type="match status" value="1"/>
</dbReference>
<dbReference type="AlphaFoldDB" id="A0A3M0J4F1"/>
<dbReference type="GO" id="GO:0005682">
    <property type="term" value="C:U5 snRNP"/>
    <property type="evidence" value="ECO:0007669"/>
    <property type="project" value="TreeGrafter"/>
</dbReference>
<dbReference type="GO" id="GO:0071004">
    <property type="term" value="C:U2-type prespliceosome"/>
    <property type="evidence" value="ECO:0007669"/>
    <property type="project" value="TreeGrafter"/>
</dbReference>
<dbReference type="Proteomes" id="UP000269221">
    <property type="component" value="Unassembled WGS sequence"/>
</dbReference>